<dbReference type="GO" id="GO:0034220">
    <property type="term" value="P:monoatomic ion transmembrane transport"/>
    <property type="evidence" value="ECO:0007669"/>
    <property type="project" value="UniProtKB-KW"/>
</dbReference>
<dbReference type="AlphaFoldDB" id="A0AAD5GL48"/>
<evidence type="ECO:0000313" key="6">
    <source>
        <dbReference type="Proteomes" id="UP001206925"/>
    </source>
</evidence>
<evidence type="ECO:0000256" key="3">
    <source>
        <dbReference type="SAM" id="Phobius"/>
    </source>
</evidence>
<dbReference type="SMART" id="SM00100">
    <property type="entry name" value="cNMP"/>
    <property type="match status" value="1"/>
</dbReference>
<feature type="transmembrane region" description="Helical" evidence="3">
    <location>
        <begin position="213"/>
        <end position="237"/>
    </location>
</feature>
<evidence type="ECO:0000256" key="2">
    <source>
        <dbReference type="ARBA" id="ARBA00023303"/>
    </source>
</evidence>
<feature type="transmembrane region" description="Helical" evidence="3">
    <location>
        <begin position="273"/>
        <end position="294"/>
    </location>
</feature>
<proteinExistence type="predicted"/>
<protein>
    <recommendedName>
        <fullName evidence="4">Cyclic nucleotide-binding domain-containing protein</fullName>
    </recommendedName>
</protein>
<organism evidence="5 6">
    <name type="scientific">Ambrosia artemisiifolia</name>
    <name type="common">Common ragweed</name>
    <dbReference type="NCBI Taxonomy" id="4212"/>
    <lineage>
        <taxon>Eukaryota</taxon>
        <taxon>Viridiplantae</taxon>
        <taxon>Streptophyta</taxon>
        <taxon>Embryophyta</taxon>
        <taxon>Tracheophyta</taxon>
        <taxon>Spermatophyta</taxon>
        <taxon>Magnoliopsida</taxon>
        <taxon>eudicotyledons</taxon>
        <taxon>Gunneridae</taxon>
        <taxon>Pentapetalae</taxon>
        <taxon>asterids</taxon>
        <taxon>campanulids</taxon>
        <taxon>Asterales</taxon>
        <taxon>Asteraceae</taxon>
        <taxon>Asteroideae</taxon>
        <taxon>Heliantheae alliance</taxon>
        <taxon>Heliantheae</taxon>
        <taxon>Ambrosia</taxon>
    </lineage>
</organism>
<dbReference type="SUPFAM" id="SSF81324">
    <property type="entry name" value="Voltage-gated potassium channels"/>
    <property type="match status" value="1"/>
</dbReference>
<reference evidence="5" key="1">
    <citation type="submission" date="2022-06" db="EMBL/GenBank/DDBJ databases">
        <title>Uncovering the hologenomic basis of an extraordinary plant invasion.</title>
        <authorList>
            <person name="Bieker V.C."/>
            <person name="Martin M.D."/>
            <person name="Gilbert T."/>
            <person name="Hodgins K."/>
            <person name="Battlay P."/>
            <person name="Petersen B."/>
            <person name="Wilson J."/>
        </authorList>
    </citation>
    <scope>NUCLEOTIDE SEQUENCE</scope>
    <source>
        <strain evidence="5">AA19_3_7</strain>
        <tissue evidence="5">Leaf</tissue>
    </source>
</reference>
<dbReference type="PANTHER" id="PTHR45651">
    <property type="entry name" value="CYCLIC NUCLEOTIDE-GATED ION CHANNEL 15-RELATED-RELATED"/>
    <property type="match status" value="1"/>
</dbReference>
<dbReference type="InterPro" id="IPR000595">
    <property type="entry name" value="cNMP-bd_dom"/>
</dbReference>
<dbReference type="EMBL" id="JAMZMK010006865">
    <property type="protein sequence ID" value="KAI7746967.1"/>
    <property type="molecule type" value="Genomic_DNA"/>
</dbReference>
<dbReference type="SUPFAM" id="SSF51206">
    <property type="entry name" value="cAMP-binding domain-like"/>
    <property type="match status" value="1"/>
</dbReference>
<dbReference type="PROSITE" id="PS50042">
    <property type="entry name" value="CNMP_BINDING_3"/>
    <property type="match status" value="1"/>
</dbReference>
<dbReference type="Gene3D" id="2.60.120.10">
    <property type="entry name" value="Jelly Rolls"/>
    <property type="match status" value="1"/>
</dbReference>
<keyword evidence="2" id="KW-0407">Ion channel</keyword>
<keyword evidence="1" id="KW-1071">Ligand-gated ion channel</keyword>
<name>A0AAD5GL48_AMBAR</name>
<dbReference type="Gene3D" id="1.10.287.630">
    <property type="entry name" value="Helix hairpin bin"/>
    <property type="match status" value="1"/>
</dbReference>
<keyword evidence="1" id="KW-0406">Ion transport</keyword>
<sequence>SSLSPCIFCGGKKERGRYGEEEEKLDMSNCVPDTRRSIMLFDPEGPFIQQWNKAFLICSVVALSLDPLFLYIPIVDGTQNCLDVDHNLANVLCVLRSFADILYVFHIFINFRTMILVPASSRVIGRSKYIDKPQRVAKRYLMSYFIIDVLAALPLPQFGVLIIRLNMVGPNSFTKETLIKYIIFYQYVPRVIQASLFYRKVTKDSVFFIEKAWAGAAFNFFLYVLASHVIGALWYFFAIESELRCWHIACKRQTCNSNSLGQGLKASTFHAEILFADFIGAIGLVLLALLIGNMQACSNLSLRMEEMKEKRLEAEDLMSHFSLPKPLREQVRRHNEYKWEKTRGFELDPFLNDLPTNLRTEIRRHLCLPSLKRVPLFNAMDEHLLYAMCDRLKAVIYTEGSYLLREGDPAHEMLFITHGRLVCGRNGFFNEGILTAGDFCGKELLTWARDPKSQQRPFSTRTVKALTDVQGFTLVVDDLLFITSQFGQHDFRYYSKQWRTWAACFIQAAWWKHCKRNAQERAPHLN</sequence>
<feature type="transmembrane region" description="Helical" evidence="3">
    <location>
        <begin position="94"/>
        <end position="119"/>
    </location>
</feature>
<keyword evidence="6" id="KW-1185">Reference proteome</keyword>
<keyword evidence="3" id="KW-0472">Membrane</keyword>
<dbReference type="InterPro" id="IPR018490">
    <property type="entry name" value="cNMP-bd_dom_sf"/>
</dbReference>
<keyword evidence="3" id="KW-1133">Transmembrane helix</keyword>
<evidence type="ECO:0000313" key="5">
    <source>
        <dbReference type="EMBL" id="KAI7746967.1"/>
    </source>
</evidence>
<feature type="domain" description="Cyclic nucleotide-binding" evidence="4">
    <location>
        <begin position="376"/>
        <end position="453"/>
    </location>
</feature>
<accession>A0AAD5GL48</accession>
<evidence type="ECO:0000256" key="1">
    <source>
        <dbReference type="ARBA" id="ARBA00023286"/>
    </source>
</evidence>
<feature type="non-terminal residue" evidence="5">
    <location>
        <position position="526"/>
    </location>
</feature>
<dbReference type="CDD" id="cd00038">
    <property type="entry name" value="CAP_ED"/>
    <property type="match status" value="1"/>
</dbReference>
<dbReference type="PANTHER" id="PTHR45651:SF77">
    <property type="entry name" value="IQ MOTIF, EF-HAND BINDING SITE-RELATED"/>
    <property type="match status" value="1"/>
</dbReference>
<keyword evidence="3" id="KW-0812">Transmembrane</keyword>
<feature type="non-terminal residue" evidence="5">
    <location>
        <position position="1"/>
    </location>
</feature>
<comment type="caution">
    <text evidence="5">The sequence shown here is derived from an EMBL/GenBank/DDBJ whole genome shotgun (WGS) entry which is preliminary data.</text>
</comment>
<dbReference type="Proteomes" id="UP001206925">
    <property type="component" value="Unassembled WGS sequence"/>
</dbReference>
<gene>
    <name evidence="5" type="ORF">M8C21_030485</name>
</gene>
<feature type="transmembrane region" description="Helical" evidence="3">
    <location>
        <begin position="140"/>
        <end position="163"/>
    </location>
</feature>
<dbReference type="GO" id="GO:0016020">
    <property type="term" value="C:membrane"/>
    <property type="evidence" value="ECO:0007669"/>
    <property type="project" value="UniProtKB-SubCell"/>
</dbReference>
<evidence type="ECO:0000259" key="4">
    <source>
        <dbReference type="PROSITE" id="PS50042"/>
    </source>
</evidence>
<dbReference type="InterPro" id="IPR014710">
    <property type="entry name" value="RmlC-like_jellyroll"/>
</dbReference>
<keyword evidence="1" id="KW-0813">Transport</keyword>